<evidence type="ECO:0000313" key="3">
    <source>
        <dbReference type="EMBL" id="OAQ36384.1"/>
    </source>
</evidence>
<accession>A0A197KJB7</accession>
<proteinExistence type="predicted"/>
<evidence type="ECO:0000313" key="4">
    <source>
        <dbReference type="Proteomes" id="UP000078512"/>
    </source>
</evidence>
<keyword evidence="2" id="KW-0472">Membrane</keyword>
<gene>
    <name evidence="3" type="ORF">K457DRAFT_12876</name>
</gene>
<sequence>MSLFKSTKNQSASAAASPAQTPRPSVDAQRPAAQTTKKMTTEQALDSILHKAVQTMPSISTVIITILLLFDTLLSTLVRLLLCHHQSHSFTTTSSNNAQQLSTILNFIRALLLIIPEGELPFMLRSAFLQYPRDPGTQPPPSSLPDNSYATNINFQLHSRQWIIHGADSNFAYPRDTSLRSLQRVYPLVVE</sequence>
<protein>
    <submittedName>
        <fullName evidence="3">Uncharacterized protein</fullName>
    </submittedName>
</protein>
<keyword evidence="2" id="KW-0812">Transmembrane</keyword>
<organism evidence="3 4">
    <name type="scientific">Linnemannia elongata AG-77</name>
    <dbReference type="NCBI Taxonomy" id="1314771"/>
    <lineage>
        <taxon>Eukaryota</taxon>
        <taxon>Fungi</taxon>
        <taxon>Fungi incertae sedis</taxon>
        <taxon>Mucoromycota</taxon>
        <taxon>Mortierellomycotina</taxon>
        <taxon>Mortierellomycetes</taxon>
        <taxon>Mortierellales</taxon>
        <taxon>Mortierellaceae</taxon>
        <taxon>Linnemannia</taxon>
    </lineage>
</organism>
<keyword evidence="4" id="KW-1185">Reference proteome</keyword>
<feature type="region of interest" description="Disordered" evidence="1">
    <location>
        <begin position="1"/>
        <end position="39"/>
    </location>
</feature>
<dbReference type="EMBL" id="KV442012">
    <property type="protein sequence ID" value="OAQ36384.1"/>
    <property type="molecule type" value="Genomic_DNA"/>
</dbReference>
<dbReference type="Proteomes" id="UP000078512">
    <property type="component" value="Unassembled WGS sequence"/>
</dbReference>
<keyword evidence="2" id="KW-1133">Transmembrane helix</keyword>
<dbReference type="AlphaFoldDB" id="A0A197KJB7"/>
<reference evidence="3 4" key="1">
    <citation type="submission" date="2016-05" db="EMBL/GenBank/DDBJ databases">
        <title>Genome sequencing reveals origins of a unique bacterial endosymbiosis in the earliest lineages of terrestrial Fungi.</title>
        <authorList>
            <consortium name="DOE Joint Genome Institute"/>
            <person name="Uehling J."/>
            <person name="Gryganskyi A."/>
            <person name="Hameed K."/>
            <person name="Tschaplinski T."/>
            <person name="Misztal P."/>
            <person name="Wu S."/>
            <person name="Desiro A."/>
            <person name="Vande Pol N."/>
            <person name="Du Z.-Y."/>
            <person name="Zienkiewicz A."/>
            <person name="Zienkiewicz K."/>
            <person name="Morin E."/>
            <person name="Tisserant E."/>
            <person name="Splivallo R."/>
            <person name="Hainaut M."/>
            <person name="Henrissat B."/>
            <person name="Ohm R."/>
            <person name="Kuo A."/>
            <person name="Yan J."/>
            <person name="Lipzen A."/>
            <person name="Nolan M."/>
            <person name="Labutti K."/>
            <person name="Barry K."/>
            <person name="Goldstein A."/>
            <person name="Labbe J."/>
            <person name="Schadt C."/>
            <person name="Tuskan G."/>
            <person name="Grigoriev I."/>
            <person name="Martin F."/>
            <person name="Vilgalys R."/>
            <person name="Bonito G."/>
        </authorList>
    </citation>
    <scope>NUCLEOTIDE SEQUENCE [LARGE SCALE GENOMIC DNA]</scope>
    <source>
        <strain evidence="3 4">AG-77</strain>
    </source>
</reference>
<dbReference type="OrthoDB" id="2410844at2759"/>
<feature type="transmembrane region" description="Helical" evidence="2">
    <location>
        <begin position="59"/>
        <end position="82"/>
    </location>
</feature>
<name>A0A197KJB7_9FUNG</name>
<evidence type="ECO:0000256" key="2">
    <source>
        <dbReference type="SAM" id="Phobius"/>
    </source>
</evidence>
<evidence type="ECO:0000256" key="1">
    <source>
        <dbReference type="SAM" id="MobiDB-lite"/>
    </source>
</evidence>
<feature type="compositionally biased region" description="Polar residues" evidence="1">
    <location>
        <begin position="1"/>
        <end position="10"/>
    </location>
</feature>